<feature type="domain" description="5'-Nucleotidase C-terminal" evidence="6">
    <location>
        <begin position="319"/>
        <end position="474"/>
    </location>
</feature>
<feature type="compositionally biased region" description="Basic and acidic residues" evidence="3">
    <location>
        <begin position="536"/>
        <end position="546"/>
    </location>
</feature>
<accession>A0ABX0A2G9</accession>
<dbReference type="EMBL" id="JAACYS010000028">
    <property type="protein sequence ID" value="NCU17629.1"/>
    <property type="molecule type" value="Genomic_DNA"/>
</dbReference>
<dbReference type="InterPro" id="IPR029052">
    <property type="entry name" value="Metallo-depent_PP-like"/>
</dbReference>
<proteinExistence type="inferred from homology"/>
<dbReference type="PRINTS" id="PR01607">
    <property type="entry name" value="APYRASEFAMLY"/>
</dbReference>
<keyword evidence="8" id="KW-1185">Reference proteome</keyword>
<name>A0ABX0A2G9_9BACI</name>
<feature type="compositionally biased region" description="Basic and acidic residues" evidence="3">
    <location>
        <begin position="560"/>
        <end position="585"/>
    </location>
</feature>
<evidence type="ECO:0000259" key="6">
    <source>
        <dbReference type="Pfam" id="PF02872"/>
    </source>
</evidence>
<dbReference type="NCBIfam" id="TIGR01167">
    <property type="entry name" value="LPXTG_anchor"/>
    <property type="match status" value="1"/>
</dbReference>
<keyword evidence="2" id="KW-0378">Hydrolase</keyword>
<sequence length="620" mass="68079">MHNNDTHAHLDNIAKTVTAVKQIREQNPDALLLHAGDVFTGTLYFHTEQGQADLEFMNLMEYDAMTFGNHEFDLGSSPEGHQALVDFIKGAKFPFVSANVDFSKDDKFTGIFNKSISASPENGQIYNGIIKEVNGEKVGIFGLTTEETASISSPDLITFTNYIEEAKKMVAEFENMGIDKIIAITHIGYNDNANVDNDLLLATNVDGIDVIVGGHSHTELPEPVIIDDEGKEEPTVIVQAGQYNNKLGLLDVVFDEYGKVIEANGQLLEINSYEEDPDAAELLAAYKEKVEEVTNEKIDVELKKSLENPRTGDEGNTEGISVRNSETILGNLITDGMLHAAKEYGKENNKDVIMALQNGGGIRAPIDAGPITVGEVITVLPFGNTLSVMDVTGAELKAAFEHSFNAYPGEFGGFLHIAGGKVEFDSTKPAGERVVAIYYLDENGNYVEIKEGETYTVATNYFTAQGGDGYEMFKKAFEENRVTDLGQSDWENFRNHLVRLGSEGIPTEIEGRIVDVSKLDESEKDQGNENNEPNDEENKQPGHGNDEPNNEEQSGDDNENQGKSDKNEQSQEVEKDKEKETETGKKLPNTATAMFNVLFAGIILIVVAGGIYFFNRRKSA</sequence>
<dbReference type="InterPro" id="IPR006179">
    <property type="entry name" value="5_nucleotidase/apyrase"/>
</dbReference>
<dbReference type="Gene3D" id="3.90.780.10">
    <property type="entry name" value="5'-Nucleotidase, C-terminal domain"/>
    <property type="match status" value="1"/>
</dbReference>
<gene>
    <name evidence="7" type="ORF">GW534_07650</name>
</gene>
<evidence type="ECO:0000256" key="1">
    <source>
        <dbReference type="ARBA" id="ARBA00022729"/>
    </source>
</evidence>
<feature type="region of interest" description="Disordered" evidence="3">
    <location>
        <begin position="521"/>
        <end position="585"/>
    </location>
</feature>
<dbReference type="InterPro" id="IPR036907">
    <property type="entry name" value="5'-Nucleotdase_C_sf"/>
</dbReference>
<keyword evidence="1" id="KW-0732">Signal</keyword>
<evidence type="ECO:0000313" key="8">
    <source>
        <dbReference type="Proteomes" id="UP000743899"/>
    </source>
</evidence>
<comment type="similarity">
    <text evidence="2">Belongs to the 5'-nucleotidase family.</text>
</comment>
<protein>
    <submittedName>
        <fullName evidence="7">LPXTG cell wall anchor domain-containing protein</fullName>
    </submittedName>
</protein>
<keyword evidence="4" id="KW-0472">Membrane</keyword>
<evidence type="ECO:0000256" key="3">
    <source>
        <dbReference type="SAM" id="MobiDB-lite"/>
    </source>
</evidence>
<keyword evidence="4" id="KW-0812">Transmembrane</keyword>
<dbReference type="SUPFAM" id="SSF56300">
    <property type="entry name" value="Metallo-dependent phosphatases"/>
    <property type="match status" value="1"/>
</dbReference>
<evidence type="ECO:0000256" key="4">
    <source>
        <dbReference type="SAM" id="Phobius"/>
    </source>
</evidence>
<dbReference type="InterPro" id="IPR008334">
    <property type="entry name" value="5'-Nucleotdase_C"/>
</dbReference>
<evidence type="ECO:0000259" key="5">
    <source>
        <dbReference type="Pfam" id="PF00149"/>
    </source>
</evidence>
<dbReference type="Pfam" id="PF00149">
    <property type="entry name" value="Metallophos"/>
    <property type="match status" value="1"/>
</dbReference>
<keyword evidence="2" id="KW-0547">Nucleotide-binding</keyword>
<keyword evidence="4" id="KW-1133">Transmembrane helix</keyword>
<dbReference type="SUPFAM" id="SSF55816">
    <property type="entry name" value="5'-nucleotidase (syn. UDP-sugar hydrolase), C-terminal domain"/>
    <property type="match status" value="1"/>
</dbReference>
<dbReference type="Proteomes" id="UP000743899">
    <property type="component" value="Unassembled WGS sequence"/>
</dbReference>
<reference evidence="7 8" key="1">
    <citation type="submission" date="2020-01" db="EMBL/GenBank/DDBJ databases">
        <title>A novel Bacillus sp. from Pasinler.</title>
        <authorList>
            <person name="Adiguzel A."/>
            <person name="Ay H."/>
            <person name="Baltaci M.O."/>
        </authorList>
    </citation>
    <scope>NUCLEOTIDE SEQUENCE [LARGE SCALE GENOMIC DNA]</scope>
    <source>
        <strain evidence="7 8">P1</strain>
    </source>
</reference>
<organism evidence="7 8">
    <name type="scientific">Pallidibacillus pasinlerensis</name>
    <dbReference type="NCBI Taxonomy" id="2703818"/>
    <lineage>
        <taxon>Bacteria</taxon>
        <taxon>Bacillati</taxon>
        <taxon>Bacillota</taxon>
        <taxon>Bacilli</taxon>
        <taxon>Bacillales</taxon>
        <taxon>Bacillaceae</taxon>
        <taxon>Pallidibacillus</taxon>
    </lineage>
</organism>
<feature type="compositionally biased region" description="Acidic residues" evidence="3">
    <location>
        <begin position="548"/>
        <end position="559"/>
    </location>
</feature>
<dbReference type="Pfam" id="PF02872">
    <property type="entry name" value="5_nucleotid_C"/>
    <property type="match status" value="1"/>
</dbReference>
<dbReference type="PANTHER" id="PTHR11575:SF24">
    <property type="entry name" value="5'-NUCLEOTIDASE"/>
    <property type="match status" value="1"/>
</dbReference>
<dbReference type="PANTHER" id="PTHR11575">
    <property type="entry name" value="5'-NUCLEOTIDASE-RELATED"/>
    <property type="match status" value="1"/>
</dbReference>
<evidence type="ECO:0000313" key="7">
    <source>
        <dbReference type="EMBL" id="NCU17629.1"/>
    </source>
</evidence>
<evidence type="ECO:0000256" key="2">
    <source>
        <dbReference type="RuleBase" id="RU362119"/>
    </source>
</evidence>
<comment type="caution">
    <text evidence="7">The sequence shown here is derived from an EMBL/GenBank/DDBJ whole genome shotgun (WGS) entry which is preliminary data.</text>
</comment>
<feature type="domain" description="Calcineurin-like phosphoesterase" evidence="5">
    <location>
        <begin position="4"/>
        <end position="218"/>
    </location>
</feature>
<dbReference type="InterPro" id="IPR004843">
    <property type="entry name" value="Calcineurin-like_PHP"/>
</dbReference>
<feature type="transmembrane region" description="Helical" evidence="4">
    <location>
        <begin position="593"/>
        <end position="614"/>
    </location>
</feature>
<dbReference type="Gene3D" id="3.60.21.10">
    <property type="match status" value="1"/>
</dbReference>